<dbReference type="Proteomes" id="UP000320766">
    <property type="component" value="Unassembled WGS sequence"/>
</dbReference>
<dbReference type="AlphaFoldDB" id="A0A520KXG3"/>
<dbReference type="EMBL" id="RXIL01000054">
    <property type="protein sequence ID" value="RZN70549.1"/>
    <property type="molecule type" value="Genomic_DNA"/>
</dbReference>
<evidence type="ECO:0000313" key="7">
    <source>
        <dbReference type="EMBL" id="RZN70549.1"/>
    </source>
</evidence>
<dbReference type="SUPFAM" id="SSF52218">
    <property type="entry name" value="Flavoproteins"/>
    <property type="match status" value="1"/>
</dbReference>
<reference evidence="7 8" key="1">
    <citation type="journal article" date="2019" name="Nat. Microbiol.">
        <title>Wide diversity of methane and short-chain alkane metabolisms in uncultured archaea.</title>
        <authorList>
            <person name="Borrel G."/>
            <person name="Adam P.S."/>
            <person name="McKay L.J."/>
            <person name="Chen L.X."/>
            <person name="Sierra-Garcia I.N."/>
            <person name="Sieber C.M."/>
            <person name="Letourneur Q."/>
            <person name="Ghozlane A."/>
            <person name="Andersen G.L."/>
            <person name="Li W.J."/>
            <person name="Hallam S.J."/>
            <person name="Muyzer G."/>
            <person name="de Oliveira V.M."/>
            <person name="Inskeep W.P."/>
            <person name="Banfield J.F."/>
            <person name="Gribaldo S."/>
        </authorList>
    </citation>
    <scope>NUCLEOTIDE SEQUENCE [LARGE SCALE GENOMIC DNA]</scope>
    <source>
        <strain evidence="7">NM1b</strain>
    </source>
</reference>
<gene>
    <name evidence="7" type="ORF">EF807_03220</name>
</gene>
<comment type="similarity">
    <text evidence="5">Belongs to the SsuE family. Isf subfamily.</text>
</comment>
<evidence type="ECO:0000313" key="8">
    <source>
        <dbReference type="Proteomes" id="UP000320766"/>
    </source>
</evidence>
<comment type="cofactor">
    <cofactor evidence="1">
        <name>FMN</name>
        <dbReference type="ChEBI" id="CHEBI:58210"/>
    </cofactor>
</comment>
<dbReference type="Pfam" id="PF03358">
    <property type="entry name" value="FMN_red"/>
    <property type="match status" value="1"/>
</dbReference>
<proteinExistence type="inferred from homology"/>
<comment type="cofactor">
    <cofactor evidence="2">
        <name>[4Fe-4S] cluster</name>
        <dbReference type="ChEBI" id="CHEBI:49883"/>
    </cofactor>
</comment>
<dbReference type="InterPro" id="IPR051796">
    <property type="entry name" value="ISF_SsuE-like"/>
</dbReference>
<keyword evidence="4" id="KW-0288">FMN</keyword>
<evidence type="ECO:0000256" key="2">
    <source>
        <dbReference type="ARBA" id="ARBA00001966"/>
    </source>
</evidence>
<dbReference type="PANTHER" id="PTHR43278:SF2">
    <property type="entry name" value="IRON-SULFUR FLAVOPROTEIN"/>
    <property type="match status" value="1"/>
</dbReference>
<evidence type="ECO:0000256" key="5">
    <source>
        <dbReference type="ARBA" id="ARBA00038292"/>
    </source>
</evidence>
<protein>
    <submittedName>
        <fullName evidence="7">Flavodoxin family protein</fullName>
    </submittedName>
</protein>
<comment type="caution">
    <text evidence="7">The sequence shown here is derived from an EMBL/GenBank/DDBJ whole genome shotgun (WGS) entry which is preliminary data.</text>
</comment>
<dbReference type="PANTHER" id="PTHR43278">
    <property type="entry name" value="NAD(P)H-DEPENDENT FMN-CONTAINING OXIDOREDUCTASE YWQN-RELATED"/>
    <property type="match status" value="1"/>
</dbReference>
<evidence type="ECO:0000259" key="6">
    <source>
        <dbReference type="Pfam" id="PF03358"/>
    </source>
</evidence>
<dbReference type="InterPro" id="IPR005025">
    <property type="entry name" value="FMN_Rdtase-like_dom"/>
</dbReference>
<dbReference type="InterPro" id="IPR029039">
    <property type="entry name" value="Flavoprotein-like_sf"/>
</dbReference>
<evidence type="ECO:0000256" key="1">
    <source>
        <dbReference type="ARBA" id="ARBA00001917"/>
    </source>
</evidence>
<feature type="domain" description="NADPH-dependent FMN reductase-like" evidence="6">
    <location>
        <begin position="1"/>
        <end position="148"/>
    </location>
</feature>
<name>A0A520KXG3_9EURY</name>
<dbReference type="GO" id="GO:0016491">
    <property type="term" value="F:oxidoreductase activity"/>
    <property type="evidence" value="ECO:0007669"/>
    <property type="project" value="InterPro"/>
</dbReference>
<evidence type="ECO:0000256" key="4">
    <source>
        <dbReference type="ARBA" id="ARBA00022643"/>
    </source>
</evidence>
<sequence length="170" mass="19317">MRVTAFIGSARIKHTYNATEQFLQKLQALGDVEYEIVRLSDYKLETCKGCKLCLDKGEELCPLKDNRDKLIDRMINSDGVIFASPNYSFQVSALMKIFLDRLGFLFHRPRFFGKTFTSIVSQGIYGGKDIVKYFNFIGNALGFNVIKGSCITTREPMIEKEQKKSEGNMG</sequence>
<accession>A0A520KXG3</accession>
<evidence type="ECO:0000256" key="3">
    <source>
        <dbReference type="ARBA" id="ARBA00022630"/>
    </source>
</evidence>
<dbReference type="Gene3D" id="3.40.50.360">
    <property type="match status" value="1"/>
</dbReference>
<keyword evidence="3" id="KW-0285">Flavoprotein</keyword>
<organism evidence="7 8">
    <name type="scientific">Candidatus Methanolliviera hydrocarbonicum</name>
    <dbReference type="NCBI Taxonomy" id="2491085"/>
    <lineage>
        <taxon>Archaea</taxon>
        <taxon>Methanobacteriati</taxon>
        <taxon>Methanobacteriota</taxon>
        <taxon>Candidatus Methanoliparia</taxon>
        <taxon>Candidatus Methanoliparales</taxon>
        <taxon>Candidatus Methanollivieraceae</taxon>
        <taxon>Candidatus Methanolliviera</taxon>
    </lineage>
</organism>